<sequence length="531" mass="60904">MKGLLENINQIIHQSMKINNIPGAAVAVIKNNEVILSKGYGRTTVEEWGVPIRSNTLFRIASVSKLLTGTVLMMLVEKDLIDLDKPVQYYVPWFTAEDQRLSKFITIRMLLSHSSGLPTGGDISIHYMESGLDHYMKEVVPTLPILFHPGTAYSYGNHALNIAGYIAEHVTNKSFSSLMQEMLFDPLGMSQTTYNPLRAMTYPLALPHDKDINGNLTVSHQFYDHSASYPSYYAFSSIQDLIHFAKIHLQEGFYSNKQILSSSLVKEMRNQQSRWYTLNDAGCGITFFQEKKDGVERFWHYGQYSHQYSSQFILVPEKGIAVIALANGENIFQAGYEIIDELLKEESNDEMGLIDVTHSDKLYYPIFEGSYLHSYYGLFELYECSGKAYMKHNEQSFELIQHSKDTYIAKDDSDKAQFTVGFPTYEADQTIKSIVVNSKACPEFKQGYIQNPTDWQNWVGIFSDGRETYETFIQGESFIIRDHQMSTNLIARAIEKNLFLTKEFGLIRFIEIKGIVNLEFDYAWRYPKKIQ</sequence>
<name>A0A9C7LAZ6_9BACI</name>
<dbReference type="Gene3D" id="3.40.710.10">
    <property type="entry name" value="DD-peptidase/beta-lactamase superfamily"/>
    <property type="match status" value="1"/>
</dbReference>
<accession>A0A9C7LAZ6</accession>
<dbReference type="Proteomes" id="UP000789845">
    <property type="component" value="Unassembled WGS sequence"/>
</dbReference>
<keyword evidence="3" id="KW-1185">Reference proteome</keyword>
<dbReference type="AlphaFoldDB" id="A0A9C7LAZ6"/>
<evidence type="ECO:0000313" key="2">
    <source>
        <dbReference type="EMBL" id="CAG9609002.1"/>
    </source>
</evidence>
<dbReference type="PANTHER" id="PTHR43283">
    <property type="entry name" value="BETA-LACTAMASE-RELATED"/>
    <property type="match status" value="1"/>
</dbReference>
<proteinExistence type="predicted"/>
<dbReference type="InterPro" id="IPR050789">
    <property type="entry name" value="Diverse_Enzym_Activities"/>
</dbReference>
<keyword evidence="2" id="KW-0378">Hydrolase</keyword>
<feature type="domain" description="Beta-lactamase-related" evidence="1">
    <location>
        <begin position="8"/>
        <end position="330"/>
    </location>
</feature>
<dbReference type="SUPFAM" id="SSF56601">
    <property type="entry name" value="beta-lactamase/transpeptidase-like"/>
    <property type="match status" value="1"/>
</dbReference>
<dbReference type="RefSeq" id="WP_230497244.1">
    <property type="nucleotide sequence ID" value="NZ_CAKJTG010000015.1"/>
</dbReference>
<dbReference type="EC" id="3.4.11.19" evidence="2"/>
<dbReference type="Pfam" id="PF00144">
    <property type="entry name" value="Beta-lactamase"/>
    <property type="match status" value="1"/>
</dbReference>
<keyword evidence="2" id="KW-0645">Protease</keyword>
<dbReference type="GO" id="GO:0004177">
    <property type="term" value="F:aminopeptidase activity"/>
    <property type="evidence" value="ECO:0007669"/>
    <property type="project" value="UniProtKB-KW"/>
</dbReference>
<dbReference type="PANTHER" id="PTHR43283:SF3">
    <property type="entry name" value="BETA-LACTAMASE FAMILY PROTEIN (AFU_ORTHOLOGUE AFUA_5G07500)"/>
    <property type="match status" value="1"/>
</dbReference>
<keyword evidence="2" id="KW-0031">Aminopeptidase</keyword>
<protein>
    <submittedName>
        <fullName evidence="2">D-aminopeptidase</fullName>
        <ecNumber evidence="2">3.4.11.19</ecNumber>
    </submittedName>
</protein>
<comment type="caution">
    <text evidence="2">The sequence shown here is derived from an EMBL/GenBank/DDBJ whole genome shotgun (WGS) entry which is preliminary data.</text>
</comment>
<dbReference type="EMBL" id="CAKJTG010000015">
    <property type="protein sequence ID" value="CAG9609002.1"/>
    <property type="molecule type" value="Genomic_DNA"/>
</dbReference>
<dbReference type="InterPro" id="IPR001466">
    <property type="entry name" value="Beta-lactam-related"/>
</dbReference>
<dbReference type="InterPro" id="IPR012338">
    <property type="entry name" value="Beta-lactam/transpept-like"/>
</dbReference>
<reference evidence="2" key="1">
    <citation type="submission" date="2021-10" db="EMBL/GenBank/DDBJ databases">
        <authorList>
            <person name="Criscuolo A."/>
        </authorList>
    </citation>
    <scope>NUCLEOTIDE SEQUENCE</scope>
    <source>
        <strain evidence="2">CIP111885</strain>
    </source>
</reference>
<evidence type="ECO:0000313" key="3">
    <source>
        <dbReference type="Proteomes" id="UP000789845"/>
    </source>
</evidence>
<evidence type="ECO:0000259" key="1">
    <source>
        <dbReference type="Pfam" id="PF00144"/>
    </source>
</evidence>
<gene>
    <name evidence="2" type="primary">dap_3</name>
    <name evidence="2" type="ORF">NEOCIP111885_02721</name>
</gene>
<organism evidence="2 3">
    <name type="scientific">Pseudoneobacillus rhizosphaerae</name>
    <dbReference type="NCBI Taxonomy" id="2880968"/>
    <lineage>
        <taxon>Bacteria</taxon>
        <taxon>Bacillati</taxon>
        <taxon>Bacillota</taxon>
        <taxon>Bacilli</taxon>
        <taxon>Bacillales</taxon>
        <taxon>Bacillaceae</taxon>
        <taxon>Pseudoneobacillus</taxon>
    </lineage>
</organism>